<dbReference type="InterPro" id="IPR020845">
    <property type="entry name" value="AMP-binding_CS"/>
</dbReference>
<evidence type="ECO:0000259" key="3">
    <source>
        <dbReference type="Pfam" id="PF00501"/>
    </source>
</evidence>
<dbReference type="InterPro" id="IPR042099">
    <property type="entry name" value="ANL_N_sf"/>
</dbReference>
<dbReference type="SUPFAM" id="SSF56801">
    <property type="entry name" value="Acetyl-CoA synthetase-like"/>
    <property type="match status" value="1"/>
</dbReference>
<reference evidence="4" key="2">
    <citation type="submission" date="2021-09" db="EMBL/GenBank/DDBJ databases">
        <authorList>
            <person name="Gilroy R."/>
        </authorList>
    </citation>
    <scope>NUCLEOTIDE SEQUENCE</scope>
    <source>
        <strain evidence="4">ChiGjej1B1-18357</strain>
    </source>
</reference>
<dbReference type="Pfam" id="PF00501">
    <property type="entry name" value="AMP-binding"/>
    <property type="match status" value="1"/>
</dbReference>
<dbReference type="PROSITE" id="PS00455">
    <property type="entry name" value="AMP_BINDING"/>
    <property type="match status" value="1"/>
</dbReference>
<accession>A0A921F1F9</accession>
<evidence type="ECO:0000256" key="1">
    <source>
        <dbReference type="SAM" id="MobiDB-lite"/>
    </source>
</evidence>
<dbReference type="PANTHER" id="PTHR43767:SF1">
    <property type="entry name" value="NONRIBOSOMAL PEPTIDE SYNTHASE PES1 (EUROFUNG)-RELATED"/>
    <property type="match status" value="1"/>
</dbReference>
<feature type="transmembrane region" description="Helical" evidence="2">
    <location>
        <begin position="255"/>
        <end position="276"/>
    </location>
</feature>
<reference evidence="4" key="1">
    <citation type="journal article" date="2021" name="PeerJ">
        <title>Extensive microbial diversity within the chicken gut microbiome revealed by metagenomics and culture.</title>
        <authorList>
            <person name="Gilroy R."/>
            <person name="Ravi A."/>
            <person name="Getino M."/>
            <person name="Pursley I."/>
            <person name="Horton D.L."/>
            <person name="Alikhan N.F."/>
            <person name="Baker D."/>
            <person name="Gharbi K."/>
            <person name="Hall N."/>
            <person name="Watson M."/>
            <person name="Adriaenssens E.M."/>
            <person name="Foster-Nyarko E."/>
            <person name="Jarju S."/>
            <person name="Secka A."/>
            <person name="Antonio M."/>
            <person name="Oren A."/>
            <person name="Chaudhuri R.R."/>
            <person name="La Ragione R."/>
            <person name="Hildebrand F."/>
            <person name="Pallen M.J."/>
        </authorList>
    </citation>
    <scope>NUCLEOTIDE SEQUENCE</scope>
    <source>
        <strain evidence="4">ChiGjej1B1-18357</strain>
    </source>
</reference>
<dbReference type="AlphaFoldDB" id="A0A921F1F9"/>
<dbReference type="InterPro" id="IPR000873">
    <property type="entry name" value="AMP-dep_synth/lig_dom"/>
</dbReference>
<dbReference type="Gene3D" id="3.40.50.12780">
    <property type="entry name" value="N-terminal domain of ligase-like"/>
    <property type="match status" value="1"/>
</dbReference>
<dbReference type="InterPro" id="IPR050237">
    <property type="entry name" value="ATP-dep_AMP-bd_enzyme"/>
</dbReference>
<dbReference type="EMBL" id="DYXM01000061">
    <property type="protein sequence ID" value="HJE90056.1"/>
    <property type="molecule type" value="Genomic_DNA"/>
</dbReference>
<proteinExistence type="predicted"/>
<evidence type="ECO:0000256" key="2">
    <source>
        <dbReference type="SAM" id="Phobius"/>
    </source>
</evidence>
<dbReference type="PANTHER" id="PTHR43767">
    <property type="entry name" value="LONG-CHAIN-FATTY-ACID--COA LIGASE"/>
    <property type="match status" value="1"/>
</dbReference>
<comment type="caution">
    <text evidence="4">The sequence shown here is derived from an EMBL/GenBank/DDBJ whole genome shotgun (WGS) entry which is preliminary data.</text>
</comment>
<dbReference type="Proteomes" id="UP000776650">
    <property type="component" value="Unassembled WGS sequence"/>
</dbReference>
<feature type="non-terminal residue" evidence="4">
    <location>
        <position position="363"/>
    </location>
</feature>
<keyword evidence="2" id="KW-1133">Transmembrane helix</keyword>
<dbReference type="RefSeq" id="WP_303910826.1">
    <property type="nucleotide sequence ID" value="NZ_DYXM01000061.1"/>
</dbReference>
<evidence type="ECO:0000313" key="4">
    <source>
        <dbReference type="EMBL" id="HJE90056.1"/>
    </source>
</evidence>
<feature type="region of interest" description="Disordered" evidence="1">
    <location>
        <begin position="1"/>
        <end position="23"/>
    </location>
</feature>
<gene>
    <name evidence="4" type="ORF">K8V11_03475</name>
</gene>
<name>A0A921F1F9_9ACTN</name>
<keyword evidence="2" id="KW-0472">Membrane</keyword>
<feature type="domain" description="AMP-dependent synthetase/ligase" evidence="3">
    <location>
        <begin position="34"/>
        <end position="351"/>
    </location>
</feature>
<keyword evidence="2" id="KW-0812">Transmembrane</keyword>
<evidence type="ECO:0000313" key="5">
    <source>
        <dbReference type="Proteomes" id="UP000776650"/>
    </source>
</evidence>
<sequence length="363" mass="38525">MTAEAEDAMTTTDADARKNDAGVNDDMNEADVFECVADKQPDSPCVSFDGEVFTYREFDDYANRFAHALRGQGVRAGDHVALVMRNVPEHLGSMLGLMKISAAAVNTNFMYTGVETANILVDSRSVGVVVESEFADTVAEAIGSAPELRFVVAVGEPGEALEAAAKQAGIALVGSAEILADASSQRPENTRSGDDKWILYTGGTTGRPKGVVWRAADYYYACLSGGNPYGEPRNSPQEVADNTFEGFRAFVAAPLMHGAGMFTFFTFLNLGAYVALQRTFEPERILRAIAEEEAAVLVVVGDGMGVPIADKLREMTAAGEAPDLSGLFMISSGGGIWSAANQAAFKELLPNVGFRDNVGASES</sequence>
<organism evidence="4 5">
    <name type="scientific">Dietzia timorensis</name>
    <dbReference type="NCBI Taxonomy" id="499555"/>
    <lineage>
        <taxon>Bacteria</taxon>
        <taxon>Bacillati</taxon>
        <taxon>Actinomycetota</taxon>
        <taxon>Actinomycetes</taxon>
        <taxon>Mycobacteriales</taxon>
        <taxon>Dietziaceae</taxon>
        <taxon>Dietzia</taxon>
    </lineage>
</organism>
<protein>
    <submittedName>
        <fullName evidence="4">AMP-binding protein</fullName>
    </submittedName>
</protein>